<comment type="caution">
    <text evidence="1">The sequence shown here is derived from an EMBL/GenBank/DDBJ whole genome shotgun (WGS) entry which is preliminary data.</text>
</comment>
<proteinExistence type="predicted"/>
<dbReference type="RefSeq" id="WP_034317514.1">
    <property type="nucleotide sequence ID" value="NZ_JOTP01000002.1"/>
</dbReference>
<organism evidence="1 2">
    <name type="scientific">Bacillus zhangzhouensis</name>
    <dbReference type="NCBI Taxonomy" id="1178540"/>
    <lineage>
        <taxon>Bacteria</taxon>
        <taxon>Bacillati</taxon>
        <taxon>Bacillota</taxon>
        <taxon>Bacilli</taxon>
        <taxon>Bacillales</taxon>
        <taxon>Bacillaceae</taxon>
        <taxon>Bacillus</taxon>
    </lineage>
</organism>
<dbReference type="EMBL" id="JOTP01000002">
    <property type="protein sequence ID" value="KEP27752.1"/>
    <property type="molecule type" value="Genomic_DNA"/>
</dbReference>
<reference evidence="1 2" key="1">
    <citation type="submission" date="2012-09" db="EMBL/GenBank/DDBJ databases">
        <title>Genome Sequence of Bacillus sp. DW5-4.</title>
        <authorList>
            <person name="Lai Q."/>
            <person name="Liu Y."/>
            <person name="Shao Z."/>
        </authorList>
    </citation>
    <scope>NUCLEOTIDE SEQUENCE [LARGE SCALE GENOMIC DNA]</scope>
    <source>
        <strain evidence="1 2">DW5-4</strain>
    </source>
</reference>
<keyword evidence="2" id="KW-1185">Reference proteome</keyword>
<name>A0A081LES6_9BACI</name>
<dbReference type="OrthoDB" id="2971792at2"/>
<accession>A0A081LES6</accession>
<dbReference type="AlphaFoldDB" id="A0A081LES6"/>
<protein>
    <submittedName>
        <fullName evidence="1">Uncharacterized protein</fullName>
    </submittedName>
</protein>
<evidence type="ECO:0000313" key="2">
    <source>
        <dbReference type="Proteomes" id="UP000028091"/>
    </source>
</evidence>
<sequence length="136" mass="15197">MKLMGTPSKVFKARAKLEHIGRQDEKEAHMYDAGMVSVLKFVAAKILYGPQGALTTEIEWSDSSLETQHTVNELYEKLEGFLSNSNDLAKLLQDLDSAHAAKANFEIEDAFVTGFVAGFRYLMDEAAYSKNVNFLK</sequence>
<dbReference type="Proteomes" id="UP000028091">
    <property type="component" value="Unassembled WGS sequence"/>
</dbReference>
<gene>
    <name evidence="1" type="ORF">BA70_06695</name>
</gene>
<evidence type="ECO:0000313" key="1">
    <source>
        <dbReference type="EMBL" id="KEP27752.1"/>
    </source>
</evidence>